<dbReference type="InterPro" id="IPR029058">
    <property type="entry name" value="AB_hydrolase_fold"/>
</dbReference>
<dbReference type="SUPFAM" id="SSF53474">
    <property type="entry name" value="alpha/beta-Hydrolases"/>
    <property type="match status" value="1"/>
</dbReference>
<dbReference type="PANTHER" id="PTHR43265">
    <property type="entry name" value="ESTERASE ESTD"/>
    <property type="match status" value="1"/>
</dbReference>
<dbReference type="GO" id="GO:0006508">
    <property type="term" value="P:proteolysis"/>
    <property type="evidence" value="ECO:0007669"/>
    <property type="project" value="InterPro"/>
</dbReference>
<dbReference type="Proteomes" id="UP000034543">
    <property type="component" value="Unassembled WGS sequence"/>
</dbReference>
<dbReference type="GO" id="GO:0008236">
    <property type="term" value="F:serine-type peptidase activity"/>
    <property type="evidence" value="ECO:0007669"/>
    <property type="project" value="InterPro"/>
</dbReference>
<keyword evidence="2" id="KW-0378">Hydrolase</keyword>
<dbReference type="Pfam" id="PF00326">
    <property type="entry name" value="Peptidase_S9"/>
    <property type="match status" value="1"/>
</dbReference>
<comment type="caution">
    <text evidence="2">The sequence shown here is derived from an EMBL/GenBank/DDBJ whole genome shotgun (WGS) entry which is preliminary data.</text>
</comment>
<dbReference type="InterPro" id="IPR053145">
    <property type="entry name" value="AB_hydrolase_Est10"/>
</dbReference>
<dbReference type="InterPro" id="IPR001375">
    <property type="entry name" value="Peptidase_S9_cat"/>
</dbReference>
<dbReference type="EMBL" id="LCFB01000007">
    <property type="protein sequence ID" value="KKS85489.1"/>
    <property type="molecule type" value="Genomic_DNA"/>
</dbReference>
<dbReference type="PANTHER" id="PTHR43265:SF1">
    <property type="entry name" value="ESTERASE ESTD"/>
    <property type="match status" value="1"/>
</dbReference>
<name>A0A0G1CJ23_9BACT</name>
<sequence length="268" mass="30567">MLPGENLRLILVIMKYELKIPNSQGQQLEVLQELPDKGDQFPTVILVPGFGVDLHEYGYFDEITTLLLQNGFQTFRFSFSGTGKSQGNFEDMTIESQATEFKLIVDYVLRDRFTMPGHVGIFAQSFGASVVISALPITGISTFMFSGTQAFPGETLARHFKRQRGFNPEAVSKMERSDKTITRIDPQFWRSEKRHNLVGKIRQITEPVLFIHGSKDKKVKGAEALLLYNAVTSKKKFHLVENSNHSFTGRFRPKVLELIVEWFEETLR</sequence>
<dbReference type="AlphaFoldDB" id="A0A0G1CJ23"/>
<evidence type="ECO:0000259" key="1">
    <source>
        <dbReference type="Pfam" id="PF00326"/>
    </source>
</evidence>
<gene>
    <name evidence="2" type="ORF">UV59_C0007G0072</name>
</gene>
<dbReference type="GO" id="GO:0052689">
    <property type="term" value="F:carboxylic ester hydrolase activity"/>
    <property type="evidence" value="ECO:0007669"/>
    <property type="project" value="TreeGrafter"/>
</dbReference>
<accession>A0A0G1CJ23</accession>
<protein>
    <submittedName>
        <fullName evidence="2">Alpha/beta fold family hydrolase</fullName>
    </submittedName>
</protein>
<feature type="domain" description="Peptidase S9 prolyl oligopeptidase catalytic" evidence="1">
    <location>
        <begin position="64"/>
        <end position="267"/>
    </location>
</feature>
<organism evidence="2 3">
    <name type="scientific">Candidatus Gottesmanbacteria bacterium GW2011_GWA1_43_11</name>
    <dbReference type="NCBI Taxonomy" id="1618436"/>
    <lineage>
        <taxon>Bacteria</taxon>
        <taxon>Candidatus Gottesmaniibacteriota</taxon>
    </lineage>
</organism>
<proteinExistence type="predicted"/>
<reference evidence="2 3" key="1">
    <citation type="journal article" date="2015" name="Nature">
        <title>rRNA introns, odd ribosomes, and small enigmatic genomes across a large radiation of phyla.</title>
        <authorList>
            <person name="Brown C.T."/>
            <person name="Hug L.A."/>
            <person name="Thomas B.C."/>
            <person name="Sharon I."/>
            <person name="Castelle C.J."/>
            <person name="Singh A."/>
            <person name="Wilkins M.J."/>
            <person name="Williams K.H."/>
            <person name="Banfield J.F."/>
        </authorList>
    </citation>
    <scope>NUCLEOTIDE SEQUENCE [LARGE SCALE GENOMIC DNA]</scope>
</reference>
<dbReference type="STRING" id="1618436.UV59_C0007G0072"/>
<evidence type="ECO:0000313" key="3">
    <source>
        <dbReference type="Proteomes" id="UP000034543"/>
    </source>
</evidence>
<evidence type="ECO:0000313" key="2">
    <source>
        <dbReference type="EMBL" id="KKS85489.1"/>
    </source>
</evidence>
<dbReference type="Gene3D" id="3.40.50.1820">
    <property type="entry name" value="alpha/beta hydrolase"/>
    <property type="match status" value="1"/>
</dbReference>